<dbReference type="EMBL" id="OZ035837">
    <property type="protein sequence ID" value="CAL1582103.1"/>
    <property type="molecule type" value="Genomic_DNA"/>
</dbReference>
<evidence type="ECO:0000256" key="6">
    <source>
        <dbReference type="RuleBase" id="RU910716"/>
    </source>
</evidence>
<evidence type="ECO:0000313" key="9">
    <source>
        <dbReference type="Proteomes" id="UP001497482"/>
    </source>
</evidence>
<keyword evidence="4 6" id="KW-1133">Transmembrane helix</keyword>
<feature type="transmembrane region" description="Helical" evidence="6">
    <location>
        <begin position="235"/>
        <end position="258"/>
    </location>
</feature>
<comment type="subcellular location">
    <subcellularLocation>
        <location evidence="1 6">Membrane</location>
        <topology evidence="1 6">Multi-pass membrane protein</topology>
    </subcellularLocation>
</comment>
<dbReference type="Pfam" id="PF09815">
    <property type="entry name" value="XK-related"/>
    <property type="match status" value="1"/>
</dbReference>
<dbReference type="PANTHER" id="PTHR14297:SF8">
    <property type="entry name" value="ENDOPLASMIC RETICULUM MEMBRANE ADAPTER PROTEIN XK"/>
    <property type="match status" value="1"/>
</dbReference>
<reference evidence="8 9" key="1">
    <citation type="submission" date="2024-04" db="EMBL/GenBank/DDBJ databases">
        <authorList>
            <person name="Waldvogel A.-M."/>
            <person name="Schoenle A."/>
        </authorList>
    </citation>
    <scope>NUCLEOTIDE SEQUENCE [LARGE SCALE GENOMIC DNA]</scope>
</reference>
<evidence type="ECO:0000256" key="1">
    <source>
        <dbReference type="ARBA" id="ARBA00004141"/>
    </source>
</evidence>
<protein>
    <recommendedName>
        <fullName evidence="6">XK-related protein</fullName>
    </recommendedName>
</protein>
<feature type="transmembrane region" description="Helical" evidence="6">
    <location>
        <begin position="318"/>
        <end position="338"/>
    </location>
</feature>
<keyword evidence="9" id="KW-1185">Reference proteome</keyword>
<feature type="transmembrane region" description="Helical" evidence="6">
    <location>
        <begin position="166"/>
        <end position="185"/>
    </location>
</feature>
<evidence type="ECO:0000256" key="2">
    <source>
        <dbReference type="ARBA" id="ARBA00008789"/>
    </source>
</evidence>
<dbReference type="InterPro" id="IPR018629">
    <property type="entry name" value="XK-rel"/>
</dbReference>
<evidence type="ECO:0000256" key="7">
    <source>
        <dbReference type="SAM" id="MobiDB-lite"/>
    </source>
</evidence>
<organism evidence="8 9">
    <name type="scientific">Knipowitschia caucasica</name>
    <name type="common">Caucasian dwarf goby</name>
    <name type="synonym">Pomatoschistus caucasicus</name>
    <dbReference type="NCBI Taxonomy" id="637954"/>
    <lineage>
        <taxon>Eukaryota</taxon>
        <taxon>Metazoa</taxon>
        <taxon>Chordata</taxon>
        <taxon>Craniata</taxon>
        <taxon>Vertebrata</taxon>
        <taxon>Euteleostomi</taxon>
        <taxon>Actinopterygii</taxon>
        <taxon>Neopterygii</taxon>
        <taxon>Teleostei</taxon>
        <taxon>Neoteleostei</taxon>
        <taxon>Acanthomorphata</taxon>
        <taxon>Gobiaria</taxon>
        <taxon>Gobiiformes</taxon>
        <taxon>Gobioidei</taxon>
        <taxon>Gobiidae</taxon>
        <taxon>Gobiinae</taxon>
        <taxon>Knipowitschia</taxon>
    </lineage>
</organism>
<feature type="region of interest" description="Disordered" evidence="7">
    <location>
        <begin position="452"/>
        <end position="476"/>
    </location>
</feature>
<dbReference type="AlphaFoldDB" id="A0AAV2JWH8"/>
<keyword evidence="5 6" id="KW-0472">Membrane</keyword>
<dbReference type="GO" id="GO:0005886">
    <property type="term" value="C:plasma membrane"/>
    <property type="evidence" value="ECO:0007669"/>
    <property type="project" value="UniProtKB-ARBA"/>
</dbReference>
<proteinExistence type="inferred from homology"/>
<name>A0AAV2JWH8_KNICA</name>
<comment type="similarity">
    <text evidence="2 6">Belongs to the XK family.</text>
</comment>
<evidence type="ECO:0000313" key="8">
    <source>
        <dbReference type="EMBL" id="CAL1582103.1"/>
    </source>
</evidence>
<keyword evidence="3 6" id="KW-0812">Transmembrane</keyword>
<evidence type="ECO:0000256" key="3">
    <source>
        <dbReference type="ARBA" id="ARBA00022692"/>
    </source>
</evidence>
<feature type="transmembrane region" description="Helical" evidence="6">
    <location>
        <begin position="36"/>
        <end position="58"/>
    </location>
</feature>
<evidence type="ECO:0000256" key="4">
    <source>
        <dbReference type="ARBA" id="ARBA00022989"/>
    </source>
</evidence>
<sequence length="476" mass="53903">MRLPISIFVSVSLFTAETTAALYLSSTYRSAGDRIWQALTLLFTLVPSVLVQLTLTFIHRDLSRDRPLVLLLHILQLGPIVRCLEAFCIYGSVGRMEEPYVSITRKKQIPRRGQSEEVERQVGQAEGKLFTHRAAFARTSVIQAFLGSAPQLTLQLYICVLQRGMSIGRGTLMVISLLSIVYGALRCNILAIKIKYDEYEVDVGPFAYACIFLWRSFEIATRVVVLVLFSSVLQLWVLPVVLINFLVFSLYPWILFWLSHCPFPENIEKTLSRLGTTIVLCLLTFLYAGINMFCWSAVQVKLSDPDLINKSQNWYRMAVYYMLRFVENASLLLLWYIFRTDVYDDICAPLLVLQLLVAYTIGIFFMLVFYQFCHPCRRLFSSSMRQGLWDCSLLLCFMCDSAPSPISTTGKAALQPPSPYSKDPLSDQVSDSDDHMPNDTIHEILNETVCDSPNEVSTDVNGTLATDNPPMPDSFG</sequence>
<feature type="region of interest" description="Disordered" evidence="7">
    <location>
        <begin position="410"/>
        <end position="439"/>
    </location>
</feature>
<feature type="transmembrane region" description="Helical" evidence="6">
    <location>
        <begin position="350"/>
        <end position="372"/>
    </location>
</feature>
<dbReference type="InterPro" id="IPR051773">
    <property type="entry name" value="XK-related_adapter"/>
</dbReference>
<accession>A0AAV2JWH8</accession>
<feature type="transmembrane region" description="Helical" evidence="6">
    <location>
        <begin position="278"/>
        <end position="298"/>
    </location>
</feature>
<evidence type="ECO:0000256" key="5">
    <source>
        <dbReference type="ARBA" id="ARBA00023136"/>
    </source>
</evidence>
<feature type="compositionally biased region" description="Polar residues" evidence="7">
    <location>
        <begin position="452"/>
        <end position="466"/>
    </location>
</feature>
<dbReference type="PANTHER" id="PTHR14297">
    <property type="entry name" value="MEMBRANE TRANSPORT PROTEIN XK FAMILY MEMBER"/>
    <property type="match status" value="1"/>
</dbReference>
<dbReference type="Proteomes" id="UP001497482">
    <property type="component" value="Chromosome 15"/>
</dbReference>
<feature type="transmembrane region" description="Helical" evidence="6">
    <location>
        <begin position="206"/>
        <end position="229"/>
    </location>
</feature>
<gene>
    <name evidence="8" type="ORF">KC01_LOCUS12780</name>
</gene>